<comment type="similarity">
    <text evidence="1">Belongs to the plant acyltransferase family.</text>
</comment>
<reference evidence="4" key="1">
    <citation type="journal article" date="2019" name="Sci. Rep.">
        <title>Draft genome of Tanacetum cinerariifolium, the natural source of mosquito coil.</title>
        <authorList>
            <person name="Yamashiro T."/>
            <person name="Shiraishi A."/>
            <person name="Satake H."/>
            <person name="Nakayama K."/>
        </authorList>
    </citation>
    <scope>NUCLEOTIDE SEQUENCE</scope>
</reference>
<keyword evidence="2" id="KW-0808">Transferase</keyword>
<accession>A0A699KIG8</accession>
<protein>
    <recommendedName>
        <fullName evidence="5">Vinorine synthase-like</fullName>
    </recommendedName>
</protein>
<comment type="caution">
    <text evidence="4">The sequence shown here is derived from an EMBL/GenBank/DDBJ whole genome shotgun (WGS) entry which is preliminary data.</text>
</comment>
<gene>
    <name evidence="4" type="ORF">Tci_667852</name>
</gene>
<evidence type="ECO:0000256" key="1">
    <source>
        <dbReference type="ARBA" id="ARBA00009861"/>
    </source>
</evidence>
<sequence length="125" mass="13958">MKAASFVPSYLFMRVDVRMKLVPKLPQTTVGNATKNYKSALSVLECEDVARRAYCISSFCGFPFYKADFGWGNPDGCNNLSKNIGHPFIVLMDTPDGDGIEALVSLVKEDMEIFEKDKEMLSFAK</sequence>
<evidence type="ECO:0008006" key="5">
    <source>
        <dbReference type="Google" id="ProtNLM"/>
    </source>
</evidence>
<organism evidence="4">
    <name type="scientific">Tanacetum cinerariifolium</name>
    <name type="common">Dalmatian daisy</name>
    <name type="synonym">Chrysanthemum cinerariifolium</name>
    <dbReference type="NCBI Taxonomy" id="118510"/>
    <lineage>
        <taxon>Eukaryota</taxon>
        <taxon>Viridiplantae</taxon>
        <taxon>Streptophyta</taxon>
        <taxon>Embryophyta</taxon>
        <taxon>Tracheophyta</taxon>
        <taxon>Spermatophyta</taxon>
        <taxon>Magnoliopsida</taxon>
        <taxon>eudicotyledons</taxon>
        <taxon>Gunneridae</taxon>
        <taxon>Pentapetalae</taxon>
        <taxon>asterids</taxon>
        <taxon>campanulids</taxon>
        <taxon>Asterales</taxon>
        <taxon>Asteraceae</taxon>
        <taxon>Asteroideae</taxon>
        <taxon>Anthemideae</taxon>
        <taxon>Anthemidinae</taxon>
        <taxon>Tanacetum</taxon>
    </lineage>
</organism>
<dbReference type="InterPro" id="IPR023213">
    <property type="entry name" value="CAT-like_dom_sf"/>
</dbReference>
<proteinExistence type="inferred from homology"/>
<dbReference type="EMBL" id="BKCJ010522173">
    <property type="protein sequence ID" value="GFA95880.1"/>
    <property type="molecule type" value="Genomic_DNA"/>
</dbReference>
<evidence type="ECO:0000256" key="2">
    <source>
        <dbReference type="ARBA" id="ARBA00022679"/>
    </source>
</evidence>
<dbReference type="GO" id="GO:0016746">
    <property type="term" value="F:acyltransferase activity"/>
    <property type="evidence" value="ECO:0007669"/>
    <property type="project" value="UniProtKB-KW"/>
</dbReference>
<evidence type="ECO:0000313" key="4">
    <source>
        <dbReference type="EMBL" id="GFA95880.1"/>
    </source>
</evidence>
<dbReference type="Gene3D" id="3.30.559.10">
    <property type="entry name" value="Chloramphenicol acetyltransferase-like domain"/>
    <property type="match status" value="1"/>
</dbReference>
<dbReference type="Pfam" id="PF02458">
    <property type="entry name" value="Transferase"/>
    <property type="match status" value="1"/>
</dbReference>
<dbReference type="PANTHER" id="PTHR31623">
    <property type="entry name" value="F21J9.9"/>
    <property type="match status" value="1"/>
</dbReference>
<dbReference type="PANTHER" id="PTHR31623:SF17">
    <property type="entry name" value="F21J9.9"/>
    <property type="match status" value="1"/>
</dbReference>
<evidence type="ECO:0000256" key="3">
    <source>
        <dbReference type="ARBA" id="ARBA00023315"/>
    </source>
</evidence>
<keyword evidence="3" id="KW-0012">Acyltransferase</keyword>
<name>A0A699KIG8_TANCI</name>
<dbReference type="AlphaFoldDB" id="A0A699KIG8"/>